<evidence type="ECO:0000313" key="3">
    <source>
        <dbReference type="Proteomes" id="UP000604730"/>
    </source>
</evidence>
<keyword evidence="1" id="KW-0472">Membrane</keyword>
<keyword evidence="1" id="KW-0812">Transmembrane</keyword>
<evidence type="ECO:0000313" key="2">
    <source>
        <dbReference type="EMBL" id="MBK5896548.1"/>
    </source>
</evidence>
<dbReference type="EMBL" id="JAEPRJ010000001">
    <property type="protein sequence ID" value="MBK5896548.1"/>
    <property type="molecule type" value="Genomic_DNA"/>
</dbReference>
<evidence type="ECO:0008006" key="4">
    <source>
        <dbReference type="Google" id="ProtNLM"/>
    </source>
</evidence>
<keyword evidence="3" id="KW-1185">Reference proteome</keyword>
<reference evidence="2 3" key="1">
    <citation type="submission" date="2021-01" db="EMBL/GenBank/DDBJ databases">
        <title>Isolation and description of Catonella massiliensis sp. nov., a novel Catonella species, isolated from a stable periodontitis subject.</title>
        <authorList>
            <person name="Antezack A."/>
            <person name="Boxberger M."/>
            <person name="La Scola B."/>
            <person name="Monnet-Corti V."/>
        </authorList>
    </citation>
    <scope>NUCLEOTIDE SEQUENCE [LARGE SCALE GENOMIC DNA]</scope>
    <source>
        <strain evidence="2 3">Marseille-Q4567</strain>
    </source>
</reference>
<evidence type="ECO:0000256" key="1">
    <source>
        <dbReference type="SAM" id="Phobius"/>
    </source>
</evidence>
<organism evidence="2 3">
    <name type="scientific">Catonella massiliensis</name>
    <dbReference type="NCBI Taxonomy" id="2799636"/>
    <lineage>
        <taxon>Bacteria</taxon>
        <taxon>Bacillati</taxon>
        <taxon>Bacillota</taxon>
        <taxon>Clostridia</taxon>
        <taxon>Lachnospirales</taxon>
        <taxon>Lachnospiraceae</taxon>
        <taxon>Catonella</taxon>
    </lineage>
</organism>
<accession>A0ABS1IXC7</accession>
<protein>
    <recommendedName>
        <fullName evidence="4">SAF domain-containing protein</fullName>
    </recommendedName>
</protein>
<comment type="caution">
    <text evidence="2">The sequence shown here is derived from an EMBL/GenBank/DDBJ whole genome shotgun (WGS) entry which is preliminary data.</text>
</comment>
<proteinExistence type="predicted"/>
<sequence>MFISKEEAKLLSDDDFERVGRRKKLVVFIFILLVAIVTAISAFMLLNRPSDKNINVEQAEVNILPEKETVDETVVSESEMELKEAAHNEMSETGNELALPVGRKTELGENEFICEYSDILLPELLKVGDYADVRLSLADGRNYTVVSEKKIMDFNKSKEKSLVYLALCEEEIIILESALSDIKLFEGAKLYLTIGKQSDRHKVNYPVNKRAAKLLSPKKITNNLSGYTYDMHIDKSLESERERRERTLAGKDEEWKEAAAYWNKKE</sequence>
<dbReference type="RefSeq" id="WP_208428112.1">
    <property type="nucleotide sequence ID" value="NZ_JAEPRJ010000001.1"/>
</dbReference>
<keyword evidence="1" id="KW-1133">Transmembrane helix</keyword>
<dbReference type="Proteomes" id="UP000604730">
    <property type="component" value="Unassembled WGS sequence"/>
</dbReference>
<gene>
    <name evidence="2" type="ORF">JJN12_01940</name>
</gene>
<feature type="transmembrane region" description="Helical" evidence="1">
    <location>
        <begin position="25"/>
        <end position="46"/>
    </location>
</feature>
<name>A0ABS1IXC7_9FIRM</name>